<dbReference type="EMBL" id="JACJQT010000005">
    <property type="protein sequence ID" value="MBD2277367.1"/>
    <property type="molecule type" value="Genomic_DNA"/>
</dbReference>
<name>A0ABR8BRF6_APHFL</name>
<evidence type="ECO:0000313" key="3">
    <source>
        <dbReference type="Proteomes" id="UP000606721"/>
    </source>
</evidence>
<gene>
    <name evidence="2" type="ORF">H6F99_03220</name>
</gene>
<keyword evidence="3" id="KW-1185">Reference proteome</keyword>
<feature type="coiled-coil region" evidence="1">
    <location>
        <begin position="21"/>
        <end position="48"/>
    </location>
</feature>
<evidence type="ECO:0000313" key="2">
    <source>
        <dbReference type="EMBL" id="MBD2277367.1"/>
    </source>
</evidence>
<accession>A0ABR8BRF6</accession>
<proteinExistence type="predicted"/>
<reference evidence="2 3" key="1">
    <citation type="journal article" date="2020" name="ISME J.">
        <title>Comparative genomics reveals insights into cyanobacterial evolution and habitat adaptation.</title>
        <authorList>
            <person name="Chen M.Y."/>
            <person name="Teng W.K."/>
            <person name="Zhao L."/>
            <person name="Hu C.X."/>
            <person name="Zhou Y.K."/>
            <person name="Han B.P."/>
            <person name="Song L.R."/>
            <person name="Shu W.S."/>
        </authorList>
    </citation>
    <scope>NUCLEOTIDE SEQUENCE [LARGE SCALE GENOMIC DNA]</scope>
    <source>
        <strain evidence="2 3">FACHB-1040</strain>
    </source>
</reference>
<sequence length="104" mass="11981">MLQVQIKSDSPDVEIVQNLIKGAIESEIKNLQRSLEKTNKLLQEFETKYQVSSEFFWTNWTAENLSGGDDEYVSWAGEIKIKDKLINALQKLDTIEYVTQQLPS</sequence>
<protein>
    <submittedName>
        <fullName evidence="2">Uncharacterized protein</fullName>
    </submittedName>
</protein>
<dbReference type="RefSeq" id="WP_190382227.1">
    <property type="nucleotide sequence ID" value="NZ_JACJQT010000005.1"/>
</dbReference>
<organism evidence="2 3">
    <name type="scientific">Aphanizomenon flos-aquae FACHB-1040</name>
    <dbReference type="NCBI Taxonomy" id="2692887"/>
    <lineage>
        <taxon>Bacteria</taxon>
        <taxon>Bacillati</taxon>
        <taxon>Cyanobacteriota</taxon>
        <taxon>Cyanophyceae</taxon>
        <taxon>Nostocales</taxon>
        <taxon>Aphanizomenonaceae</taxon>
        <taxon>Aphanizomenon</taxon>
    </lineage>
</organism>
<comment type="caution">
    <text evidence="2">The sequence shown here is derived from an EMBL/GenBank/DDBJ whole genome shotgun (WGS) entry which is preliminary data.</text>
</comment>
<dbReference type="Proteomes" id="UP000606721">
    <property type="component" value="Unassembled WGS sequence"/>
</dbReference>
<evidence type="ECO:0000256" key="1">
    <source>
        <dbReference type="SAM" id="Coils"/>
    </source>
</evidence>
<keyword evidence="1" id="KW-0175">Coiled coil</keyword>